<feature type="compositionally biased region" description="Basic and acidic residues" evidence="1">
    <location>
        <begin position="223"/>
        <end position="237"/>
    </location>
</feature>
<evidence type="ECO:0000313" key="2">
    <source>
        <dbReference type="EMBL" id="PSN63648.1"/>
    </source>
</evidence>
<proteinExistence type="predicted"/>
<feature type="compositionally biased region" description="Polar residues" evidence="1">
    <location>
        <begin position="1"/>
        <end position="17"/>
    </location>
</feature>
<evidence type="ECO:0000256" key="1">
    <source>
        <dbReference type="SAM" id="MobiDB-lite"/>
    </source>
</evidence>
<accession>A0A2T2NF25</accession>
<feature type="region of interest" description="Disordered" evidence="1">
    <location>
        <begin position="1"/>
        <end position="22"/>
    </location>
</feature>
<dbReference type="EMBL" id="KZ678139">
    <property type="protein sequence ID" value="PSN63648.1"/>
    <property type="molecule type" value="Genomic_DNA"/>
</dbReference>
<reference evidence="2 3" key="1">
    <citation type="journal article" date="2018" name="Front. Microbiol.">
        <title>Genome-Wide Analysis of Corynespora cassiicola Leaf Fall Disease Putative Effectors.</title>
        <authorList>
            <person name="Lopez D."/>
            <person name="Ribeiro S."/>
            <person name="Label P."/>
            <person name="Fumanal B."/>
            <person name="Venisse J.S."/>
            <person name="Kohler A."/>
            <person name="de Oliveira R.R."/>
            <person name="Labutti K."/>
            <person name="Lipzen A."/>
            <person name="Lail K."/>
            <person name="Bauer D."/>
            <person name="Ohm R.A."/>
            <person name="Barry K.W."/>
            <person name="Spatafora J."/>
            <person name="Grigoriev I.V."/>
            <person name="Martin F.M."/>
            <person name="Pujade-Renaud V."/>
        </authorList>
    </citation>
    <scope>NUCLEOTIDE SEQUENCE [LARGE SCALE GENOMIC DNA]</scope>
    <source>
        <strain evidence="2 3">Philippines</strain>
    </source>
</reference>
<evidence type="ECO:0000313" key="3">
    <source>
        <dbReference type="Proteomes" id="UP000240883"/>
    </source>
</evidence>
<organism evidence="2 3">
    <name type="scientific">Corynespora cassiicola Philippines</name>
    <dbReference type="NCBI Taxonomy" id="1448308"/>
    <lineage>
        <taxon>Eukaryota</taxon>
        <taxon>Fungi</taxon>
        <taxon>Dikarya</taxon>
        <taxon>Ascomycota</taxon>
        <taxon>Pezizomycotina</taxon>
        <taxon>Dothideomycetes</taxon>
        <taxon>Pleosporomycetidae</taxon>
        <taxon>Pleosporales</taxon>
        <taxon>Corynesporascaceae</taxon>
        <taxon>Corynespora</taxon>
    </lineage>
</organism>
<gene>
    <name evidence="2" type="ORF">BS50DRAFT_590678</name>
</gene>
<feature type="region of interest" description="Disordered" evidence="1">
    <location>
        <begin position="212"/>
        <end position="294"/>
    </location>
</feature>
<dbReference type="Proteomes" id="UP000240883">
    <property type="component" value="Unassembled WGS sequence"/>
</dbReference>
<dbReference type="AlphaFoldDB" id="A0A2T2NF25"/>
<sequence length="294" mass="32967">MQELTSLKPQAQNAGSESTHHARSNYRESLGAIHIEATYSSITDIASTQKPVLDVLPVHLADDDQAVKFWWEDDEGYWTDDEVFLVPTRVNESRPLLDTNFYLNSKSKQEDVSFLNQHQLIEAHLELLHTRERNQCTASTCMFFQQPAVPGIDSSDGGEGQDSDIVQDPKAQCAYPKQYQHVPPNVTLPLQPTPLAWKTRNTTGIIRDHQGHAVLNGHRGRGDHHSSRGGKDEEVARKGQPRSRNASPDPLKNAPKGPKFNPPTGPRLWRAQRDRSRTGSAWRNNSYGRGRGRG</sequence>
<protein>
    <submittedName>
        <fullName evidence="2">Uncharacterized protein</fullName>
    </submittedName>
</protein>
<keyword evidence="3" id="KW-1185">Reference proteome</keyword>
<name>A0A2T2NF25_CORCC</name>
<feature type="compositionally biased region" description="Polar residues" evidence="1">
    <location>
        <begin position="278"/>
        <end position="287"/>
    </location>
</feature>